<proteinExistence type="predicted"/>
<feature type="region of interest" description="Disordered" evidence="1">
    <location>
        <begin position="220"/>
        <end position="410"/>
    </location>
</feature>
<dbReference type="AlphaFoldDB" id="A0A9P6T254"/>
<keyword evidence="4" id="KW-1185">Reference proteome</keyword>
<feature type="compositionally biased region" description="Polar residues" evidence="1">
    <location>
        <begin position="316"/>
        <end position="334"/>
    </location>
</feature>
<dbReference type="Proteomes" id="UP000703661">
    <property type="component" value="Unassembled WGS sequence"/>
</dbReference>
<feature type="compositionally biased region" description="Basic and acidic residues" evidence="1">
    <location>
        <begin position="336"/>
        <end position="351"/>
    </location>
</feature>
<accession>A0A9P6T254</accession>
<feature type="transmembrane region" description="Helical" evidence="2">
    <location>
        <begin position="108"/>
        <end position="131"/>
    </location>
</feature>
<sequence length="410" mass="44539">MCYNTGCNIVYTLLNPCGGGVTNSSLQQDLTYTPTASLGGCECNSYFYNSLLSCLSCISAQGENSPEIQDQPDWVDNCLSYGFNFTDTPITTSTGDDDNSSGGLSKGAIAGIVIGAIVLIILIIVCAWLYLKGRKGKQGETEFDEKSGTPSAAAAAGTTIGTTAASASHYHNPDYPNTYDQQDNYYPDQNGYGDSSAQYPEDQSYFPQHAEYSVEQQNNDYYGVDDHNNTMMMQNFDHGNNGDETYVPPPPHPASDSSATVVAGGSSGAYSAVPRPSDSFPQSLRSRPKGWDSQHSYANDKAEFEDGEELEPPRTRYSNDQNEFTARRSVTPTRASYRDDFSRPSFEREPRPSGSDFGSASGSNMVRGVESGSNNFTNYDHSSDAPQDSPESARRRARAAELFSAESTRR</sequence>
<feature type="compositionally biased region" description="Polar residues" evidence="1">
    <location>
        <begin position="371"/>
        <end position="390"/>
    </location>
</feature>
<gene>
    <name evidence="3" type="ORF">BGZ80_007220</name>
</gene>
<evidence type="ECO:0000313" key="4">
    <source>
        <dbReference type="Proteomes" id="UP000703661"/>
    </source>
</evidence>
<name>A0A9P6T254_9FUNG</name>
<protein>
    <submittedName>
        <fullName evidence="3">Uncharacterized protein</fullName>
    </submittedName>
</protein>
<feature type="region of interest" description="Disordered" evidence="1">
    <location>
        <begin position="166"/>
        <end position="201"/>
    </location>
</feature>
<evidence type="ECO:0000256" key="2">
    <source>
        <dbReference type="SAM" id="Phobius"/>
    </source>
</evidence>
<comment type="caution">
    <text evidence="3">The sequence shown here is derived from an EMBL/GenBank/DDBJ whole genome shotgun (WGS) entry which is preliminary data.</text>
</comment>
<reference evidence="3" key="1">
    <citation type="journal article" date="2020" name="Fungal Divers.">
        <title>Resolving the Mortierellaceae phylogeny through synthesis of multi-gene phylogenetics and phylogenomics.</title>
        <authorList>
            <person name="Vandepol N."/>
            <person name="Liber J."/>
            <person name="Desiro A."/>
            <person name="Na H."/>
            <person name="Kennedy M."/>
            <person name="Barry K."/>
            <person name="Grigoriev I.V."/>
            <person name="Miller A.N."/>
            <person name="O'Donnell K."/>
            <person name="Stajich J.E."/>
            <person name="Bonito G."/>
        </authorList>
    </citation>
    <scope>NUCLEOTIDE SEQUENCE</scope>
    <source>
        <strain evidence="3">NRRL 2769</strain>
    </source>
</reference>
<dbReference type="EMBL" id="JAAAID010000366">
    <property type="protein sequence ID" value="KAG0018392.1"/>
    <property type="molecule type" value="Genomic_DNA"/>
</dbReference>
<keyword evidence="2" id="KW-0472">Membrane</keyword>
<keyword evidence="2" id="KW-0812">Transmembrane</keyword>
<organism evidence="3 4">
    <name type="scientific">Entomortierella chlamydospora</name>
    <dbReference type="NCBI Taxonomy" id="101097"/>
    <lineage>
        <taxon>Eukaryota</taxon>
        <taxon>Fungi</taxon>
        <taxon>Fungi incertae sedis</taxon>
        <taxon>Mucoromycota</taxon>
        <taxon>Mortierellomycotina</taxon>
        <taxon>Mortierellomycetes</taxon>
        <taxon>Mortierellales</taxon>
        <taxon>Mortierellaceae</taxon>
        <taxon>Entomortierella</taxon>
    </lineage>
</organism>
<evidence type="ECO:0000256" key="1">
    <source>
        <dbReference type="SAM" id="MobiDB-lite"/>
    </source>
</evidence>
<evidence type="ECO:0000313" key="3">
    <source>
        <dbReference type="EMBL" id="KAG0018392.1"/>
    </source>
</evidence>
<keyword evidence="2" id="KW-1133">Transmembrane helix</keyword>
<feature type="compositionally biased region" description="Low complexity" evidence="1">
    <location>
        <begin position="254"/>
        <end position="273"/>
    </location>
</feature>